<dbReference type="Pfam" id="PF23041">
    <property type="entry name" value="DUF7036"/>
    <property type="match status" value="2"/>
</dbReference>
<feature type="region of interest" description="Disordered" evidence="1">
    <location>
        <begin position="312"/>
        <end position="469"/>
    </location>
</feature>
<name>A0ABR2EQU6_9ROSI</name>
<feature type="compositionally biased region" description="Low complexity" evidence="1">
    <location>
        <begin position="407"/>
        <end position="422"/>
    </location>
</feature>
<feature type="transmembrane region" description="Helical" evidence="2">
    <location>
        <begin position="37"/>
        <end position="60"/>
    </location>
</feature>
<sequence>MGKNEEQDLRQREQSIESGASEGNLGFLSGGFWTVEFSFRCVFVLFLGLSVLLPGIFWLLPSRSVKSGFDAKEAIKLSAPVHAYFTLDKPVSELVRNIEKLEYDIFEEIGVPDTKVAILSMHQSGASNSTYVVFGVLPDPVNRPINNVSLSVLRSSLIELFLRHSNLTLTTTIFGRPSGFEILKFPGGITVTPLPSASIWQKSQILFNFTLYNSISEIDDKFIELMDQLKYGLKLRSYENLFVQLTNRNGSTMSSPIIVQASVMSDGFGNLLPQRLKQLAQTITGSPAKNLGLNNSVFGKVKSISLSSYLKDTLHPTPPTPSPAPSPGPSMSWHPTFSPTHSPAPAPKKPHLTAAAAAAPGHGPIRSPGPGSGSYPTFPPLISPEPSSSATHAPPPCPYSHPAIPLRSSPRSHSSRTSNHPPLMSPRSKLSPDQPPLPSVSYSSRPGQGMDSTKGPVSAPHAQSPPAQSPLSIAADVLPKELWLSAFLGFLTFHLRL</sequence>
<reference evidence="4 5" key="1">
    <citation type="journal article" date="2024" name="G3 (Bethesda)">
        <title>Genome assembly of Hibiscus sabdariffa L. provides insights into metabolisms of medicinal natural products.</title>
        <authorList>
            <person name="Kim T."/>
        </authorList>
    </citation>
    <scope>NUCLEOTIDE SEQUENCE [LARGE SCALE GENOMIC DNA]</scope>
    <source>
        <strain evidence="4">TK-2024</strain>
        <tissue evidence="4">Old leaves</tissue>
    </source>
</reference>
<keyword evidence="2" id="KW-0472">Membrane</keyword>
<dbReference type="PANTHER" id="PTHR33826:SF4">
    <property type="entry name" value="F20B24.21"/>
    <property type="match status" value="1"/>
</dbReference>
<accession>A0ABR2EQU6</accession>
<feature type="compositionally biased region" description="Pro residues" evidence="1">
    <location>
        <begin position="316"/>
        <end position="328"/>
    </location>
</feature>
<feature type="compositionally biased region" description="Low complexity" evidence="1">
    <location>
        <begin position="352"/>
        <end position="376"/>
    </location>
</feature>
<comment type="caution">
    <text evidence="4">The sequence shown here is derived from an EMBL/GenBank/DDBJ whole genome shotgun (WGS) entry which is preliminary data.</text>
</comment>
<dbReference type="EMBL" id="JBBPBM010000011">
    <property type="protein sequence ID" value="KAK8564386.1"/>
    <property type="molecule type" value="Genomic_DNA"/>
</dbReference>
<dbReference type="PANTHER" id="PTHR33826">
    <property type="entry name" value="F20B24.21"/>
    <property type="match status" value="1"/>
</dbReference>
<evidence type="ECO:0000259" key="3">
    <source>
        <dbReference type="Pfam" id="PF23041"/>
    </source>
</evidence>
<evidence type="ECO:0000313" key="5">
    <source>
        <dbReference type="Proteomes" id="UP001472677"/>
    </source>
</evidence>
<proteinExistence type="predicted"/>
<feature type="domain" description="DUF7036" evidence="3">
    <location>
        <begin position="84"/>
        <end position="175"/>
    </location>
</feature>
<evidence type="ECO:0000313" key="4">
    <source>
        <dbReference type="EMBL" id="KAK8564386.1"/>
    </source>
</evidence>
<evidence type="ECO:0000256" key="2">
    <source>
        <dbReference type="SAM" id="Phobius"/>
    </source>
</evidence>
<keyword evidence="2" id="KW-1133">Transmembrane helix</keyword>
<keyword evidence="5" id="KW-1185">Reference proteome</keyword>
<gene>
    <name evidence="4" type="ORF">V6N12_036511</name>
</gene>
<keyword evidence="2" id="KW-0812">Transmembrane</keyword>
<evidence type="ECO:0000256" key="1">
    <source>
        <dbReference type="SAM" id="MobiDB-lite"/>
    </source>
</evidence>
<dbReference type="InterPro" id="IPR055464">
    <property type="entry name" value="DUF7036"/>
</dbReference>
<feature type="domain" description="DUF7036" evidence="3">
    <location>
        <begin position="208"/>
        <end position="299"/>
    </location>
</feature>
<protein>
    <recommendedName>
        <fullName evidence="3">DUF7036 domain-containing protein</fullName>
    </recommendedName>
</protein>
<organism evidence="4 5">
    <name type="scientific">Hibiscus sabdariffa</name>
    <name type="common">roselle</name>
    <dbReference type="NCBI Taxonomy" id="183260"/>
    <lineage>
        <taxon>Eukaryota</taxon>
        <taxon>Viridiplantae</taxon>
        <taxon>Streptophyta</taxon>
        <taxon>Embryophyta</taxon>
        <taxon>Tracheophyta</taxon>
        <taxon>Spermatophyta</taxon>
        <taxon>Magnoliopsida</taxon>
        <taxon>eudicotyledons</taxon>
        <taxon>Gunneridae</taxon>
        <taxon>Pentapetalae</taxon>
        <taxon>rosids</taxon>
        <taxon>malvids</taxon>
        <taxon>Malvales</taxon>
        <taxon>Malvaceae</taxon>
        <taxon>Malvoideae</taxon>
        <taxon>Hibiscus</taxon>
    </lineage>
</organism>
<dbReference type="Proteomes" id="UP001472677">
    <property type="component" value="Unassembled WGS sequence"/>
</dbReference>
<feature type="compositionally biased region" description="Low complexity" evidence="1">
    <location>
        <begin position="456"/>
        <end position="469"/>
    </location>
</feature>